<feature type="chain" id="PRO_5040111228" evidence="2">
    <location>
        <begin position="22"/>
        <end position="222"/>
    </location>
</feature>
<evidence type="ECO:0000256" key="2">
    <source>
        <dbReference type="SAM" id="SignalP"/>
    </source>
</evidence>
<dbReference type="RefSeq" id="XP_047762842.1">
    <property type="nucleotide sequence ID" value="XM_047906849.1"/>
</dbReference>
<protein>
    <submittedName>
        <fullName evidence="3">Uncharacterized protein</fullName>
    </submittedName>
</protein>
<sequence length="222" mass="24326">MLSIGPILAFFVLRCCVLISAQENPLCDGCNLCTIEGLCGNPYTTLLSLSIRDIQPNQNTTRWEVQLDDIPTERQCYNLQILAARPDLATSNFSSLTVTNANDFDSSANYSYILYRQGYEYIEEGRFGDVVLQAYSTQDCTEDPDALAEPVYTWSCAPGVDYSTRVCIPVKSFSIRPTTDEDRRDSCLIANFERRSSAGNVVGVGTAAVLAVAGLVVTMGVL</sequence>
<feature type="transmembrane region" description="Helical" evidence="1">
    <location>
        <begin position="201"/>
        <end position="221"/>
    </location>
</feature>
<accession>A0A9Q8LJC6</accession>
<reference evidence="3" key="1">
    <citation type="submission" date="2021-12" db="EMBL/GenBank/DDBJ databases">
        <authorList>
            <person name="Zaccaron A."/>
            <person name="Stergiopoulos I."/>
        </authorList>
    </citation>
    <scope>NUCLEOTIDE SEQUENCE</scope>
    <source>
        <strain evidence="3">Race5_Kim</strain>
    </source>
</reference>
<keyword evidence="2" id="KW-0732">Signal</keyword>
<gene>
    <name evidence="3" type="ORF">CLAFUR5_07701</name>
</gene>
<dbReference type="EMBL" id="CP090168">
    <property type="protein sequence ID" value="UJO18476.1"/>
    <property type="molecule type" value="Genomic_DNA"/>
</dbReference>
<reference evidence="3" key="2">
    <citation type="journal article" date="2022" name="Microb. Genom.">
        <title>A chromosome-scale genome assembly of the tomato pathogen Cladosporium fulvum reveals a compartmentalized genome architecture and the presence of a dispensable chromosome.</title>
        <authorList>
            <person name="Zaccaron A.Z."/>
            <person name="Chen L.H."/>
            <person name="Samaras A."/>
            <person name="Stergiopoulos I."/>
        </authorList>
    </citation>
    <scope>NUCLEOTIDE SEQUENCE</scope>
    <source>
        <strain evidence="3">Race5_Kim</strain>
    </source>
</reference>
<keyword evidence="4" id="KW-1185">Reference proteome</keyword>
<keyword evidence="1" id="KW-0812">Transmembrane</keyword>
<evidence type="ECO:0000313" key="3">
    <source>
        <dbReference type="EMBL" id="UJO18476.1"/>
    </source>
</evidence>
<dbReference type="AlphaFoldDB" id="A0A9Q8LJC6"/>
<keyword evidence="1" id="KW-0472">Membrane</keyword>
<dbReference type="GeneID" id="71987579"/>
<evidence type="ECO:0000313" key="4">
    <source>
        <dbReference type="Proteomes" id="UP000756132"/>
    </source>
</evidence>
<dbReference type="KEGG" id="ffu:CLAFUR5_07701"/>
<feature type="signal peptide" evidence="2">
    <location>
        <begin position="1"/>
        <end position="21"/>
    </location>
</feature>
<keyword evidence="1" id="KW-1133">Transmembrane helix</keyword>
<name>A0A9Q8LJC6_PASFU</name>
<evidence type="ECO:0000256" key="1">
    <source>
        <dbReference type="SAM" id="Phobius"/>
    </source>
</evidence>
<dbReference type="Proteomes" id="UP000756132">
    <property type="component" value="Chromosome 6"/>
</dbReference>
<organism evidence="3 4">
    <name type="scientific">Passalora fulva</name>
    <name type="common">Tomato leaf mold</name>
    <name type="synonym">Cladosporium fulvum</name>
    <dbReference type="NCBI Taxonomy" id="5499"/>
    <lineage>
        <taxon>Eukaryota</taxon>
        <taxon>Fungi</taxon>
        <taxon>Dikarya</taxon>
        <taxon>Ascomycota</taxon>
        <taxon>Pezizomycotina</taxon>
        <taxon>Dothideomycetes</taxon>
        <taxon>Dothideomycetidae</taxon>
        <taxon>Mycosphaerellales</taxon>
        <taxon>Mycosphaerellaceae</taxon>
        <taxon>Fulvia</taxon>
    </lineage>
</organism>
<proteinExistence type="predicted"/>